<accession>A0A8J8T6B8</accession>
<name>A0A8J8T6B8_HALGN</name>
<evidence type="ECO:0000313" key="2">
    <source>
        <dbReference type="Proteomes" id="UP000785679"/>
    </source>
</evidence>
<proteinExistence type="predicted"/>
<evidence type="ECO:0000313" key="1">
    <source>
        <dbReference type="EMBL" id="TNV83136.1"/>
    </source>
</evidence>
<organism evidence="1 2">
    <name type="scientific">Halteria grandinella</name>
    <dbReference type="NCBI Taxonomy" id="5974"/>
    <lineage>
        <taxon>Eukaryota</taxon>
        <taxon>Sar</taxon>
        <taxon>Alveolata</taxon>
        <taxon>Ciliophora</taxon>
        <taxon>Intramacronucleata</taxon>
        <taxon>Spirotrichea</taxon>
        <taxon>Stichotrichia</taxon>
        <taxon>Sporadotrichida</taxon>
        <taxon>Halteriidae</taxon>
        <taxon>Halteria</taxon>
    </lineage>
</organism>
<dbReference type="EMBL" id="RRYP01004126">
    <property type="protein sequence ID" value="TNV83136.1"/>
    <property type="molecule type" value="Genomic_DNA"/>
</dbReference>
<dbReference type="Proteomes" id="UP000785679">
    <property type="component" value="Unassembled WGS sequence"/>
</dbReference>
<reference evidence="1" key="1">
    <citation type="submission" date="2019-06" db="EMBL/GenBank/DDBJ databases">
        <authorList>
            <person name="Zheng W."/>
        </authorList>
    </citation>
    <scope>NUCLEOTIDE SEQUENCE</scope>
    <source>
        <strain evidence="1">QDHG01</strain>
    </source>
</reference>
<sequence>MSSSVKQIDAYLIGPTQWVISLKTTSFADFPNYIRKLFLHFGIALNCLLQKRFFKWTCKIICRLLKSETKGN</sequence>
<comment type="caution">
    <text evidence="1">The sequence shown here is derived from an EMBL/GenBank/DDBJ whole genome shotgun (WGS) entry which is preliminary data.</text>
</comment>
<keyword evidence="2" id="KW-1185">Reference proteome</keyword>
<dbReference type="AlphaFoldDB" id="A0A8J8T6B8"/>
<gene>
    <name evidence="1" type="ORF">FGO68_gene12287</name>
</gene>
<protein>
    <submittedName>
        <fullName evidence="1">Uncharacterized protein</fullName>
    </submittedName>
</protein>